<dbReference type="Gene3D" id="3.90.550.10">
    <property type="entry name" value="Spore Coat Polysaccharide Biosynthesis Protein SpsA, Chain A"/>
    <property type="match status" value="1"/>
</dbReference>
<dbReference type="CDD" id="cd06422">
    <property type="entry name" value="NTP_transferase_like_1"/>
    <property type="match status" value="1"/>
</dbReference>
<dbReference type="InterPro" id="IPR025877">
    <property type="entry name" value="MobA-like_NTP_Trfase"/>
</dbReference>
<reference evidence="5 6" key="1">
    <citation type="submission" date="2016-10" db="EMBL/GenBank/DDBJ databases">
        <authorList>
            <person name="de Groot N.N."/>
        </authorList>
    </citation>
    <scope>NUCLEOTIDE SEQUENCE [LARGE SCALE GENOMIC DNA]</scope>
    <source>
        <strain evidence="5 6">DSM 29619</strain>
    </source>
</reference>
<evidence type="ECO:0000313" key="5">
    <source>
        <dbReference type="EMBL" id="SFC19615.1"/>
    </source>
</evidence>
<evidence type="ECO:0000256" key="3">
    <source>
        <dbReference type="ARBA" id="ARBA00022842"/>
    </source>
</evidence>
<keyword evidence="3" id="KW-0460">Magnesium</keyword>
<dbReference type="InterPro" id="IPR029044">
    <property type="entry name" value="Nucleotide-diphossugar_trans"/>
</dbReference>
<keyword evidence="1 5" id="KW-0808">Transferase</keyword>
<dbReference type="SUPFAM" id="SSF53448">
    <property type="entry name" value="Nucleotide-diphospho-sugar transferases"/>
    <property type="match status" value="1"/>
</dbReference>
<accession>A0A1I1H7C7</accession>
<dbReference type="Proteomes" id="UP000231644">
    <property type="component" value="Unassembled WGS sequence"/>
</dbReference>
<dbReference type="PANTHER" id="PTHR43584">
    <property type="entry name" value="NUCLEOTIDYL TRANSFERASE"/>
    <property type="match status" value="1"/>
</dbReference>
<keyword evidence="2 5" id="KW-0548">Nucleotidyltransferase</keyword>
<dbReference type="AlphaFoldDB" id="A0A1I1H7C7"/>
<keyword evidence="6" id="KW-1185">Reference proteome</keyword>
<dbReference type="PANTHER" id="PTHR43584:SF8">
    <property type="entry name" value="N-ACETYLMURAMATE ALPHA-1-PHOSPHATE URIDYLYLTRANSFERASE"/>
    <property type="match status" value="1"/>
</dbReference>
<sequence>MMPDALMLFAAGFGTRMGALTKDRPKPLVQVAGRPLIDHALDHARGVITGPKVANLHYLPDQLEDHLAGTDVHCLREGPEILETGGGLRNALPLLGSGPVFTMNSDAVWAGPNPLQMLRDHWRDGMEALLLCIDPARAVGHSGTGDFLPGPPVTRGPGLIYTGAQILRTEGLMQIEEASFSLNLLWNDMLKRGTLHILPYDGEWCDVGRPEGIALAEDMLARHV</sequence>
<evidence type="ECO:0000259" key="4">
    <source>
        <dbReference type="Pfam" id="PF12804"/>
    </source>
</evidence>
<name>A0A1I1H7C7_9RHOB</name>
<organism evidence="5 6">
    <name type="scientific">Pseudooceanicola nitratireducens</name>
    <dbReference type="NCBI Taxonomy" id="517719"/>
    <lineage>
        <taxon>Bacteria</taxon>
        <taxon>Pseudomonadati</taxon>
        <taxon>Pseudomonadota</taxon>
        <taxon>Alphaproteobacteria</taxon>
        <taxon>Rhodobacterales</taxon>
        <taxon>Paracoccaceae</taxon>
        <taxon>Pseudooceanicola</taxon>
    </lineage>
</organism>
<dbReference type="Pfam" id="PF12804">
    <property type="entry name" value="NTP_transf_3"/>
    <property type="match status" value="1"/>
</dbReference>
<gene>
    <name evidence="5" type="ORF">SAMN05421762_0142</name>
</gene>
<dbReference type="STRING" id="517719.SAMN05421762_0142"/>
<dbReference type="EMBL" id="FOLX01000001">
    <property type="protein sequence ID" value="SFC19615.1"/>
    <property type="molecule type" value="Genomic_DNA"/>
</dbReference>
<feature type="domain" description="MobA-like NTP transferase" evidence="4">
    <location>
        <begin position="8"/>
        <end position="129"/>
    </location>
</feature>
<protein>
    <submittedName>
        <fullName evidence="5">MurNAc alpha-1-phosphate uridylyltransferase</fullName>
    </submittedName>
</protein>
<dbReference type="InterPro" id="IPR050065">
    <property type="entry name" value="GlmU-like"/>
</dbReference>
<evidence type="ECO:0000313" key="6">
    <source>
        <dbReference type="Proteomes" id="UP000231644"/>
    </source>
</evidence>
<dbReference type="GO" id="GO:0016779">
    <property type="term" value="F:nucleotidyltransferase activity"/>
    <property type="evidence" value="ECO:0007669"/>
    <property type="project" value="UniProtKB-KW"/>
</dbReference>
<evidence type="ECO:0000256" key="1">
    <source>
        <dbReference type="ARBA" id="ARBA00022679"/>
    </source>
</evidence>
<proteinExistence type="predicted"/>
<evidence type="ECO:0000256" key="2">
    <source>
        <dbReference type="ARBA" id="ARBA00022695"/>
    </source>
</evidence>